<keyword evidence="2" id="KW-0255">Endonuclease</keyword>
<dbReference type="Pfam" id="PF05685">
    <property type="entry name" value="Uma2"/>
    <property type="match status" value="1"/>
</dbReference>
<dbReference type="CDD" id="cd06260">
    <property type="entry name" value="DUF820-like"/>
    <property type="match status" value="1"/>
</dbReference>
<dbReference type="SUPFAM" id="SSF52980">
    <property type="entry name" value="Restriction endonuclease-like"/>
    <property type="match status" value="1"/>
</dbReference>
<keyword evidence="2" id="KW-0540">Nuclease</keyword>
<evidence type="ECO:0000259" key="1">
    <source>
        <dbReference type="Pfam" id="PF05685"/>
    </source>
</evidence>
<dbReference type="InterPro" id="IPR012296">
    <property type="entry name" value="Nuclease_put_TT1808"/>
</dbReference>
<sequence>MVEVKRKLLSVQEFLALPETDVTYELVNGEAIPKMSPKLHHSAIQRALLFLMDNWCQGRGRIEPEWAVMLERSGEGWVPIPDLIYISYALLPREWMHDEACPLPPELVVEIISPGQTFGLLAAKASDYLAAGVLRVWVVDNLARSITVFFPDRPPVTYQEDTPIQDNLFAQLDLTAAQVFSRAGLSGN</sequence>
<gene>
    <name evidence="2" type="ORF">ISF26_18800</name>
</gene>
<keyword evidence="2" id="KW-0378">Hydrolase</keyword>
<dbReference type="EMBL" id="CP063845">
    <property type="protein sequence ID" value="UFP93803.1"/>
    <property type="molecule type" value="Genomic_DNA"/>
</dbReference>
<protein>
    <submittedName>
        <fullName evidence="2">Uma2 family endonuclease</fullName>
    </submittedName>
</protein>
<organism evidence="2 3">
    <name type="scientific">Gloeobacter morelensis MG652769</name>
    <dbReference type="NCBI Taxonomy" id="2781736"/>
    <lineage>
        <taxon>Bacteria</taxon>
        <taxon>Bacillati</taxon>
        <taxon>Cyanobacteriota</taxon>
        <taxon>Cyanophyceae</taxon>
        <taxon>Gloeobacterales</taxon>
        <taxon>Gloeobacteraceae</taxon>
        <taxon>Gloeobacter</taxon>
        <taxon>Gloeobacter morelensis</taxon>
    </lineage>
</organism>
<dbReference type="Proteomes" id="UP001054846">
    <property type="component" value="Chromosome"/>
</dbReference>
<dbReference type="InterPro" id="IPR011335">
    <property type="entry name" value="Restrct_endonuc-II-like"/>
</dbReference>
<dbReference type="PANTHER" id="PTHR34107">
    <property type="entry name" value="SLL0198 PROTEIN-RELATED"/>
    <property type="match status" value="1"/>
</dbReference>
<dbReference type="Gene3D" id="3.90.1570.10">
    <property type="entry name" value="tt1808, chain A"/>
    <property type="match status" value="1"/>
</dbReference>
<evidence type="ECO:0000313" key="2">
    <source>
        <dbReference type="EMBL" id="UFP93803.1"/>
    </source>
</evidence>
<dbReference type="RefSeq" id="WP_230840856.1">
    <property type="nucleotide sequence ID" value="NZ_CP063845.1"/>
</dbReference>
<reference evidence="2 3" key="1">
    <citation type="journal article" date="2021" name="Genome Biol. Evol.">
        <title>Complete Genome Sequencing of a Novel Gloeobacter Species from a Waterfall Cave in Mexico.</title>
        <authorList>
            <person name="Saw J.H."/>
            <person name="Cardona T."/>
            <person name="Montejano G."/>
        </authorList>
    </citation>
    <scope>NUCLEOTIDE SEQUENCE [LARGE SCALE GENOMIC DNA]</scope>
    <source>
        <strain evidence="2">MG652769</strain>
    </source>
</reference>
<name>A0ABY3PJJ6_9CYAN</name>
<accession>A0ABY3PJJ6</accession>
<keyword evidence="3" id="KW-1185">Reference proteome</keyword>
<dbReference type="PANTHER" id="PTHR34107:SF1">
    <property type="entry name" value="SLL0198 PROTEIN"/>
    <property type="match status" value="1"/>
</dbReference>
<proteinExistence type="predicted"/>
<dbReference type="GO" id="GO:0004519">
    <property type="term" value="F:endonuclease activity"/>
    <property type="evidence" value="ECO:0007669"/>
    <property type="project" value="UniProtKB-KW"/>
</dbReference>
<dbReference type="InterPro" id="IPR008538">
    <property type="entry name" value="Uma2"/>
</dbReference>
<evidence type="ECO:0000313" key="3">
    <source>
        <dbReference type="Proteomes" id="UP001054846"/>
    </source>
</evidence>
<feature type="domain" description="Putative restriction endonuclease" evidence="1">
    <location>
        <begin position="11"/>
        <end position="176"/>
    </location>
</feature>